<evidence type="ECO:0000256" key="1">
    <source>
        <dbReference type="SAM" id="MobiDB-lite"/>
    </source>
</evidence>
<accession>A0A3G4ZPD1</accession>
<organism evidence="2">
    <name type="scientific">Terrestrivirus sp</name>
    <dbReference type="NCBI Taxonomy" id="2487775"/>
    <lineage>
        <taxon>Viruses</taxon>
        <taxon>Varidnaviria</taxon>
        <taxon>Bamfordvirae</taxon>
        <taxon>Nucleocytoviricota</taxon>
        <taxon>Megaviricetes</taxon>
        <taxon>Imitervirales</taxon>
        <taxon>Mimiviridae</taxon>
        <taxon>Klosneuvirinae</taxon>
    </lineage>
</organism>
<dbReference type="EMBL" id="MK071991">
    <property type="protein sequence ID" value="AYV76735.1"/>
    <property type="molecule type" value="Genomic_DNA"/>
</dbReference>
<proteinExistence type="predicted"/>
<feature type="compositionally biased region" description="Basic and acidic residues" evidence="1">
    <location>
        <begin position="1"/>
        <end position="10"/>
    </location>
</feature>
<sequence length="84" mass="9896">MDSFDIKASRESSYNNLKKEKKKRQNMPVHSSELDYEDEYIKGQKISLYQPTTGRNFTVTRSQTYCNGEYLPLISLMTEHRGLR</sequence>
<name>A0A3G4ZPD1_9VIRU</name>
<feature type="non-terminal residue" evidence="2">
    <location>
        <position position="84"/>
    </location>
</feature>
<evidence type="ECO:0000313" key="2">
    <source>
        <dbReference type="EMBL" id="AYV76735.1"/>
    </source>
</evidence>
<gene>
    <name evidence="2" type="ORF">Terrestrivirus13_1</name>
</gene>
<protein>
    <submittedName>
        <fullName evidence="2">Uncharacterized protein</fullName>
    </submittedName>
</protein>
<reference evidence="2" key="1">
    <citation type="submission" date="2018-10" db="EMBL/GenBank/DDBJ databases">
        <title>Hidden diversity of soil giant viruses.</title>
        <authorList>
            <person name="Schulz F."/>
            <person name="Alteio L."/>
            <person name="Goudeau D."/>
            <person name="Ryan E.M."/>
            <person name="Malmstrom R.R."/>
            <person name="Blanchard J."/>
            <person name="Woyke T."/>
        </authorList>
    </citation>
    <scope>NUCLEOTIDE SEQUENCE</scope>
    <source>
        <strain evidence="2">TEV1</strain>
    </source>
</reference>
<feature type="region of interest" description="Disordered" evidence="1">
    <location>
        <begin position="1"/>
        <end position="33"/>
    </location>
</feature>